<organism evidence="7 8">
    <name type="scientific">Neolamprologus brichardi</name>
    <name type="common">Fairy cichlid</name>
    <name type="synonym">Lamprologus brichardi</name>
    <dbReference type="NCBI Taxonomy" id="32507"/>
    <lineage>
        <taxon>Eukaryota</taxon>
        <taxon>Metazoa</taxon>
        <taxon>Chordata</taxon>
        <taxon>Craniata</taxon>
        <taxon>Vertebrata</taxon>
        <taxon>Euteleostomi</taxon>
        <taxon>Actinopterygii</taxon>
        <taxon>Neopterygii</taxon>
        <taxon>Teleostei</taxon>
        <taxon>Neoteleostei</taxon>
        <taxon>Acanthomorphata</taxon>
        <taxon>Ovalentaria</taxon>
        <taxon>Cichlomorphae</taxon>
        <taxon>Cichliformes</taxon>
        <taxon>Cichlidae</taxon>
        <taxon>African cichlids</taxon>
        <taxon>Pseudocrenilabrinae</taxon>
        <taxon>Lamprologini</taxon>
        <taxon>Neolamprologus</taxon>
    </lineage>
</organism>
<dbReference type="PANTHER" id="PTHR10903">
    <property type="entry name" value="GTPASE, IMAP FAMILY MEMBER-RELATED"/>
    <property type="match status" value="1"/>
</dbReference>
<name>A0A3Q4GV97_NEOBR</name>
<dbReference type="Gene3D" id="3.40.50.300">
    <property type="entry name" value="P-loop containing nucleotide triphosphate hydrolases"/>
    <property type="match status" value="2"/>
</dbReference>
<keyword evidence="5" id="KW-1133">Transmembrane helix</keyword>
<dbReference type="GeneTree" id="ENSGT00940000164100"/>
<feature type="compositionally biased region" description="Basic and acidic residues" evidence="4">
    <location>
        <begin position="435"/>
        <end position="469"/>
    </location>
</feature>
<reference evidence="7" key="2">
    <citation type="submission" date="2025-09" db="UniProtKB">
        <authorList>
            <consortium name="Ensembl"/>
        </authorList>
    </citation>
    <scope>IDENTIFICATION</scope>
</reference>
<dbReference type="AlphaFoldDB" id="A0A3Q4GV97"/>
<dbReference type="Bgee" id="ENSNBRG00000005944">
    <property type="expression patterns" value="Expressed in zone of skin and 7 other cell types or tissues"/>
</dbReference>
<keyword evidence="5" id="KW-0472">Membrane</keyword>
<dbReference type="SUPFAM" id="SSF52540">
    <property type="entry name" value="P-loop containing nucleoside triphosphate hydrolases"/>
    <property type="match status" value="1"/>
</dbReference>
<evidence type="ECO:0000313" key="8">
    <source>
        <dbReference type="Proteomes" id="UP000261580"/>
    </source>
</evidence>
<dbReference type="Proteomes" id="UP000261580">
    <property type="component" value="Unassembled WGS sequence"/>
</dbReference>
<dbReference type="RefSeq" id="XP_035771647.1">
    <property type="nucleotide sequence ID" value="XM_035915754.1"/>
</dbReference>
<evidence type="ECO:0000313" key="7">
    <source>
        <dbReference type="Ensembl" id="ENSNBRP00000007597.1"/>
    </source>
</evidence>
<feature type="compositionally biased region" description="Polar residues" evidence="4">
    <location>
        <begin position="1"/>
        <end position="19"/>
    </location>
</feature>
<dbReference type="PANTHER" id="PTHR10903:SF188">
    <property type="entry name" value="GTPASE IMAP FAMILY MEMBER 2-LIKE-RELATED"/>
    <property type="match status" value="1"/>
</dbReference>
<evidence type="ECO:0000256" key="1">
    <source>
        <dbReference type="ARBA" id="ARBA00008535"/>
    </source>
</evidence>
<feature type="region of interest" description="Disordered" evidence="4">
    <location>
        <begin position="1"/>
        <end position="21"/>
    </location>
</feature>
<feature type="domain" description="AIG1-type G" evidence="6">
    <location>
        <begin position="217"/>
        <end position="419"/>
    </location>
</feature>
<sequence>MATAETGNLQPLRHSSSNPDIKPSMSELRVVLLGNSCSLRRNVGNFILGENEFSTEEPDCCKTSRPLKEKNLVLINTPDLLLPNISQDKLKEHVNNCVRLSDPGPNVFLLVLQPEDFTEEQKQRLCRALQLFSDRSFDHSLIFMSTSREESSFENCMTHPPLKEIIRMCSYRYLWQKSIERSELLTRLIQTAKEINEDHLSCDVFEDEDGGLFMRPKCVLNLVLCGRRGAGKTSAAKAILGQTELHSVSNSSECVKHQGEVCGRWVSLVELPALYGKPQEAVMEESLRCISLCDPEGVHAFILVLPVAPLTDEDKGELETIQNTFSSRVNDFTMILFIVDSDPTDRAVGNFVKDNEDIQELCESCGGRSVVLNIKEKRQIPQLLDTVEKMIVKEFGCFSKDTVIKGLTEMVRKLPAEQRSEVGGADGKQRRARERKISEMSDDTKEVPQTDVERVLKEKDEEMKRRDEDLKKKHEEELKALRMKISEQTGQIEEERKRRANELKEKDESINKERKERKREREEETKRQKKQEEVRVQSEREQKEAAEKKLEQHRREMKKEREAWSKERKEIWERCHQEQKQNLEEVKANYRKLQEEYQWKRKKWTYSWVAALLSLIIILLYYVFTTNTTESATAEKGL</sequence>
<keyword evidence="3" id="KW-0342">GTP-binding</keyword>
<feature type="compositionally biased region" description="Basic and acidic residues" evidence="4">
    <location>
        <begin position="493"/>
        <end position="560"/>
    </location>
</feature>
<dbReference type="Pfam" id="PF04548">
    <property type="entry name" value="AIG1"/>
    <property type="match status" value="2"/>
</dbReference>
<evidence type="ECO:0000259" key="6">
    <source>
        <dbReference type="PROSITE" id="PS51720"/>
    </source>
</evidence>
<evidence type="ECO:0000256" key="4">
    <source>
        <dbReference type="SAM" id="MobiDB-lite"/>
    </source>
</evidence>
<protein>
    <submittedName>
        <fullName evidence="7">GTPase IMAP family member 8-like</fullName>
    </submittedName>
</protein>
<dbReference type="InterPro" id="IPR006703">
    <property type="entry name" value="G_AIG1"/>
</dbReference>
<proteinExistence type="inferred from homology"/>
<evidence type="ECO:0000256" key="2">
    <source>
        <dbReference type="ARBA" id="ARBA00022741"/>
    </source>
</evidence>
<feature type="transmembrane region" description="Helical" evidence="5">
    <location>
        <begin position="604"/>
        <end position="624"/>
    </location>
</feature>
<feature type="region of interest" description="Disordered" evidence="4">
    <location>
        <begin position="489"/>
        <end position="560"/>
    </location>
</feature>
<dbReference type="STRING" id="32507.ENSNBRP00000007597"/>
<dbReference type="PROSITE" id="PS51720">
    <property type="entry name" value="G_AIG1"/>
    <property type="match status" value="1"/>
</dbReference>
<reference evidence="7" key="1">
    <citation type="submission" date="2025-08" db="UniProtKB">
        <authorList>
            <consortium name="Ensembl"/>
        </authorList>
    </citation>
    <scope>IDENTIFICATION</scope>
</reference>
<dbReference type="GeneID" id="102782018"/>
<dbReference type="Ensembl" id="ENSNBRT00000007809.1">
    <property type="protein sequence ID" value="ENSNBRP00000007597.1"/>
    <property type="gene ID" value="ENSNBRG00000005944.1"/>
</dbReference>
<comment type="similarity">
    <text evidence="1">Belongs to the TRAFAC class TrmE-Era-EngA-EngB-Septin-like GTPase superfamily. AIG1/Toc34/Toc159-like paraseptin GTPase family. IAN subfamily.</text>
</comment>
<keyword evidence="8" id="KW-1185">Reference proteome</keyword>
<keyword evidence="2" id="KW-0547">Nucleotide-binding</keyword>
<keyword evidence="5" id="KW-0812">Transmembrane</keyword>
<feature type="region of interest" description="Disordered" evidence="4">
    <location>
        <begin position="417"/>
        <end position="469"/>
    </location>
</feature>
<dbReference type="GO" id="GO:0005525">
    <property type="term" value="F:GTP binding"/>
    <property type="evidence" value="ECO:0007669"/>
    <property type="project" value="UniProtKB-KW"/>
</dbReference>
<evidence type="ECO:0000256" key="5">
    <source>
        <dbReference type="SAM" id="Phobius"/>
    </source>
</evidence>
<evidence type="ECO:0000256" key="3">
    <source>
        <dbReference type="ARBA" id="ARBA00023134"/>
    </source>
</evidence>
<dbReference type="OMA" id="LQEEYQW"/>
<dbReference type="InterPro" id="IPR027417">
    <property type="entry name" value="P-loop_NTPase"/>
</dbReference>
<dbReference type="InterPro" id="IPR045058">
    <property type="entry name" value="GIMA/IAN/Toc"/>
</dbReference>
<accession>A0A3Q4GV97</accession>